<evidence type="ECO:0000256" key="2">
    <source>
        <dbReference type="ARBA" id="ARBA00022695"/>
    </source>
</evidence>
<evidence type="ECO:0000256" key="1">
    <source>
        <dbReference type="ARBA" id="ARBA00022679"/>
    </source>
</evidence>
<evidence type="ECO:0000256" key="4">
    <source>
        <dbReference type="ARBA" id="ARBA00022759"/>
    </source>
</evidence>
<keyword evidence="2" id="KW-0548">Nucleotidyltransferase</keyword>
<reference evidence="8" key="1">
    <citation type="submission" date="2019-10" db="EMBL/GenBank/DDBJ databases">
        <authorList>
            <person name="Soares A.E.R."/>
            <person name="Aleixo A."/>
            <person name="Schneider P."/>
            <person name="Miyaki C.Y."/>
            <person name="Schneider M.P."/>
            <person name="Mello C."/>
            <person name="Vasconcelos A.T.R."/>
        </authorList>
    </citation>
    <scope>NUCLEOTIDE SEQUENCE</scope>
    <source>
        <tissue evidence="8">Muscle</tissue>
    </source>
</reference>
<comment type="caution">
    <text evidence="8">The sequence shown here is derived from an EMBL/GenBank/DDBJ whole genome shotgun (WGS) entry which is preliminary data.</text>
</comment>
<keyword evidence="6" id="KW-0695">RNA-directed DNA polymerase</keyword>
<dbReference type="Proteomes" id="UP001145742">
    <property type="component" value="Unassembled WGS sequence"/>
</dbReference>
<evidence type="ECO:0000256" key="5">
    <source>
        <dbReference type="ARBA" id="ARBA00022801"/>
    </source>
</evidence>
<proteinExistence type="predicted"/>
<evidence type="ECO:0000259" key="7">
    <source>
        <dbReference type="PROSITE" id="PS50879"/>
    </source>
</evidence>
<evidence type="ECO:0000313" key="9">
    <source>
        <dbReference type="Proteomes" id="UP001145742"/>
    </source>
</evidence>
<protein>
    <recommendedName>
        <fullName evidence="7">RNase H type-1 domain-containing protein</fullName>
    </recommendedName>
</protein>
<dbReference type="Pfam" id="PF00075">
    <property type="entry name" value="RNase_H"/>
    <property type="match status" value="1"/>
</dbReference>
<dbReference type="PANTHER" id="PTHR41694:SF3">
    <property type="entry name" value="RNA-DIRECTED DNA POLYMERASE-RELATED"/>
    <property type="match status" value="1"/>
</dbReference>
<dbReference type="PANTHER" id="PTHR41694">
    <property type="entry name" value="ENDOGENOUS RETROVIRUS GROUP K MEMBER POL PROTEIN"/>
    <property type="match status" value="1"/>
</dbReference>
<dbReference type="EMBL" id="WHWB01031209">
    <property type="protein sequence ID" value="KAJ7428149.1"/>
    <property type="molecule type" value="Genomic_DNA"/>
</dbReference>
<dbReference type="PROSITE" id="PS50879">
    <property type="entry name" value="RNASE_H_1"/>
    <property type="match status" value="1"/>
</dbReference>
<dbReference type="SUPFAM" id="SSF53098">
    <property type="entry name" value="Ribonuclease H-like"/>
    <property type="match status" value="1"/>
</dbReference>
<dbReference type="InterPro" id="IPR036397">
    <property type="entry name" value="RNaseH_sf"/>
</dbReference>
<accession>A0ABQ9DZJ8</accession>
<evidence type="ECO:0000313" key="8">
    <source>
        <dbReference type="EMBL" id="KAJ7428149.1"/>
    </source>
</evidence>
<evidence type="ECO:0000256" key="6">
    <source>
        <dbReference type="ARBA" id="ARBA00022918"/>
    </source>
</evidence>
<keyword evidence="3" id="KW-0540">Nuclease</keyword>
<keyword evidence="9" id="KW-1185">Reference proteome</keyword>
<keyword evidence="4" id="KW-0255">Endonuclease</keyword>
<dbReference type="InterPro" id="IPR012337">
    <property type="entry name" value="RNaseH-like_sf"/>
</dbReference>
<dbReference type="InterPro" id="IPR002156">
    <property type="entry name" value="RNaseH_domain"/>
</dbReference>
<name>A0ABQ9DZJ8_9PASS</name>
<sequence>MELSLARSFARPGVDFSVPLTSTHGFQIQISQCPLASLVPVEGTTVFTDGSGHTHKAVVTWQDDKQWHELVAKELRSPQQVELCAVILAFQQFATEPVNAVTDSAYVTNIVRRISNSLLREVSDESL</sequence>
<dbReference type="Gene3D" id="3.30.420.10">
    <property type="entry name" value="Ribonuclease H-like superfamily/Ribonuclease H"/>
    <property type="match status" value="1"/>
</dbReference>
<feature type="domain" description="RNase H type-1" evidence="7">
    <location>
        <begin position="40"/>
        <end position="127"/>
    </location>
</feature>
<organism evidence="8 9">
    <name type="scientific">Willisornis vidua</name>
    <name type="common">Xingu scale-backed antbird</name>
    <dbReference type="NCBI Taxonomy" id="1566151"/>
    <lineage>
        <taxon>Eukaryota</taxon>
        <taxon>Metazoa</taxon>
        <taxon>Chordata</taxon>
        <taxon>Craniata</taxon>
        <taxon>Vertebrata</taxon>
        <taxon>Euteleostomi</taxon>
        <taxon>Archelosauria</taxon>
        <taxon>Archosauria</taxon>
        <taxon>Dinosauria</taxon>
        <taxon>Saurischia</taxon>
        <taxon>Theropoda</taxon>
        <taxon>Coelurosauria</taxon>
        <taxon>Aves</taxon>
        <taxon>Neognathae</taxon>
        <taxon>Neoaves</taxon>
        <taxon>Telluraves</taxon>
        <taxon>Australaves</taxon>
        <taxon>Passeriformes</taxon>
        <taxon>Thamnophilidae</taxon>
        <taxon>Willisornis</taxon>
    </lineage>
</organism>
<gene>
    <name evidence="8" type="ORF">WISP_01697</name>
</gene>
<keyword evidence="1" id="KW-0808">Transferase</keyword>
<evidence type="ECO:0000256" key="3">
    <source>
        <dbReference type="ARBA" id="ARBA00022722"/>
    </source>
</evidence>
<keyword evidence="5" id="KW-0378">Hydrolase</keyword>